<feature type="compositionally biased region" description="Low complexity" evidence="1">
    <location>
        <begin position="178"/>
        <end position="201"/>
    </location>
</feature>
<feature type="compositionally biased region" description="Basic and acidic residues" evidence="1">
    <location>
        <begin position="83"/>
        <end position="135"/>
    </location>
</feature>
<feature type="chain" id="PRO_5003055581" evidence="2">
    <location>
        <begin position="20"/>
        <end position="247"/>
    </location>
</feature>
<evidence type="ECO:0000256" key="1">
    <source>
        <dbReference type="SAM" id="MobiDB-lite"/>
    </source>
</evidence>
<feature type="compositionally biased region" description="Basic and acidic residues" evidence="1">
    <location>
        <begin position="52"/>
        <end position="76"/>
    </location>
</feature>
<dbReference type="GeneID" id="9582250"/>
<comment type="caution">
    <text evidence="3">The sequence shown here is derived from an EMBL/GenBank/DDBJ whole genome shotgun (WGS) entry which is preliminary data.</text>
</comment>
<feature type="compositionally biased region" description="Basic and acidic residues" evidence="1">
    <location>
        <begin position="148"/>
        <end position="176"/>
    </location>
</feature>
<evidence type="ECO:0000313" key="4">
    <source>
        <dbReference type="Proteomes" id="UP000008383"/>
    </source>
</evidence>
<feature type="region of interest" description="Disordered" evidence="1">
    <location>
        <begin position="46"/>
        <end position="247"/>
    </location>
</feature>
<evidence type="ECO:0000256" key="2">
    <source>
        <dbReference type="SAM" id="SignalP"/>
    </source>
</evidence>
<dbReference type="KEGG" id="tve:TRV_02156"/>
<keyword evidence="4" id="KW-1185">Reference proteome</keyword>
<sequence length="247" mass="26423">MALVRVDCFYTLLLRRLLAGLLLDTYSLDGTNCRLVALAPAADTKITSTGTDADKPEATANGDEKPVSTENTEKPAVETNAPAEDKKVEETSEESKDESKKEHKEESKEEAKEEAKEQPEEAKGEKETGQKRDHAAMSTAEPAATTADSKDEKEETKAEPTEPAEKKQKVEKKDEPVSTTAATAAEATENGNANGNSNGNEAAKRGPGRPKKSGGVSATPQKKKMPTPRSSDGVGSRTRSRRPQAEA</sequence>
<organism evidence="3 4">
    <name type="scientific">Trichophyton verrucosum (strain HKI 0517)</name>
    <dbReference type="NCBI Taxonomy" id="663202"/>
    <lineage>
        <taxon>Eukaryota</taxon>
        <taxon>Fungi</taxon>
        <taxon>Dikarya</taxon>
        <taxon>Ascomycota</taxon>
        <taxon>Pezizomycotina</taxon>
        <taxon>Eurotiomycetes</taxon>
        <taxon>Eurotiomycetidae</taxon>
        <taxon>Onygenales</taxon>
        <taxon>Arthrodermataceae</taxon>
        <taxon>Trichophyton</taxon>
    </lineage>
</organism>
<gene>
    <name evidence="3" type="ORF">TRV_02156</name>
</gene>
<keyword evidence="2" id="KW-0732">Signal</keyword>
<dbReference type="EMBL" id="ACYE01000115">
    <property type="protein sequence ID" value="EFE43086.1"/>
    <property type="molecule type" value="Genomic_DNA"/>
</dbReference>
<dbReference type="RefSeq" id="XP_003023704.1">
    <property type="nucleotide sequence ID" value="XM_003023658.1"/>
</dbReference>
<protein>
    <submittedName>
        <fullName evidence="3">Uncharacterized protein</fullName>
    </submittedName>
</protein>
<proteinExistence type="predicted"/>
<dbReference type="OrthoDB" id="4174429at2759"/>
<dbReference type="AlphaFoldDB" id="D4D4Y8"/>
<accession>D4D4Y8</accession>
<feature type="compositionally biased region" description="Basic residues" evidence="1">
    <location>
        <begin position="238"/>
        <end position="247"/>
    </location>
</feature>
<reference evidence="4" key="1">
    <citation type="journal article" date="2011" name="Genome Biol.">
        <title>Comparative and functional genomics provide insights into the pathogenicity of dermatophytic fungi.</title>
        <authorList>
            <person name="Burmester A."/>
            <person name="Shelest E."/>
            <person name="Gloeckner G."/>
            <person name="Heddergott C."/>
            <person name="Schindler S."/>
            <person name="Staib P."/>
            <person name="Heidel A."/>
            <person name="Felder M."/>
            <person name="Petzold A."/>
            <person name="Szafranski K."/>
            <person name="Feuermann M."/>
            <person name="Pedruzzi I."/>
            <person name="Priebe S."/>
            <person name="Groth M."/>
            <person name="Winkler R."/>
            <person name="Li W."/>
            <person name="Kniemeyer O."/>
            <person name="Schroeckh V."/>
            <person name="Hertweck C."/>
            <person name="Hube B."/>
            <person name="White T.C."/>
            <person name="Platzer M."/>
            <person name="Guthke R."/>
            <person name="Heitman J."/>
            <person name="Woestemeyer J."/>
            <person name="Zipfel P.F."/>
            <person name="Monod M."/>
            <person name="Brakhage A.A."/>
        </authorList>
    </citation>
    <scope>NUCLEOTIDE SEQUENCE [LARGE SCALE GENOMIC DNA]</scope>
    <source>
        <strain evidence="4">HKI 0517</strain>
    </source>
</reference>
<dbReference type="Proteomes" id="UP000008383">
    <property type="component" value="Unassembled WGS sequence"/>
</dbReference>
<dbReference type="HOGENOM" id="CLU_1224485_0_0_1"/>
<feature type="signal peptide" evidence="2">
    <location>
        <begin position="1"/>
        <end position="19"/>
    </location>
</feature>
<name>D4D4Y8_TRIVH</name>
<evidence type="ECO:0000313" key="3">
    <source>
        <dbReference type="EMBL" id="EFE43086.1"/>
    </source>
</evidence>